<accession>A0A815ICU0</accession>
<evidence type="ECO:0000313" key="3">
    <source>
        <dbReference type="EMBL" id="CAF1364174.1"/>
    </source>
</evidence>
<evidence type="ECO:0000256" key="1">
    <source>
        <dbReference type="SAM" id="MobiDB-lite"/>
    </source>
</evidence>
<feature type="region of interest" description="Disordered" evidence="1">
    <location>
        <begin position="246"/>
        <end position="272"/>
    </location>
</feature>
<dbReference type="Proteomes" id="UP000663828">
    <property type="component" value="Unassembled WGS sequence"/>
</dbReference>
<organism evidence="3 5">
    <name type="scientific">Adineta ricciae</name>
    <name type="common">Rotifer</name>
    <dbReference type="NCBI Taxonomy" id="249248"/>
    <lineage>
        <taxon>Eukaryota</taxon>
        <taxon>Metazoa</taxon>
        <taxon>Spiralia</taxon>
        <taxon>Gnathifera</taxon>
        <taxon>Rotifera</taxon>
        <taxon>Eurotatoria</taxon>
        <taxon>Bdelloidea</taxon>
        <taxon>Adinetida</taxon>
        <taxon>Adinetidae</taxon>
        <taxon>Adineta</taxon>
    </lineage>
</organism>
<evidence type="ECO:0000313" key="4">
    <source>
        <dbReference type="Proteomes" id="UP000663828"/>
    </source>
</evidence>
<reference evidence="3" key="1">
    <citation type="submission" date="2021-02" db="EMBL/GenBank/DDBJ databases">
        <authorList>
            <person name="Nowell W R."/>
        </authorList>
    </citation>
    <scope>NUCLEOTIDE SEQUENCE</scope>
</reference>
<name>A0A815ICU0_ADIRI</name>
<proteinExistence type="predicted"/>
<dbReference type="EMBL" id="CAJNOJ010000278">
    <property type="protein sequence ID" value="CAF1364174.1"/>
    <property type="molecule type" value="Genomic_DNA"/>
</dbReference>
<keyword evidence="4" id="KW-1185">Reference proteome</keyword>
<comment type="caution">
    <text evidence="3">The sequence shown here is derived from an EMBL/GenBank/DDBJ whole genome shotgun (WGS) entry which is preliminary data.</text>
</comment>
<protein>
    <submittedName>
        <fullName evidence="3">Uncharacterized protein</fullName>
    </submittedName>
</protein>
<gene>
    <name evidence="3" type="ORF">EDS130_LOCUS33999</name>
    <name evidence="2" type="ORF">XAT740_LOCUS29189</name>
</gene>
<sequence length="272" mass="31752">MIQSTINSVVVLIETCYLPDPRIMQHHLQQQQQQQRNNNMGTIIQVNFTTSIQQWKDGWVTSESMKIDTSGDELIVDVDDDAQQKPKLNPPLGLHTAVAETFNKFLDKSYTKNDWNCGLDRDLGTWRRKRFSTYEYNECEEKQQREDMKRYAIYDCVVVAEVYFEKYPETANDYAATLQTPTTPEIPITTTTNSLTRQPDEVLISNEPETSVEIDSGTSTKREIMLNRPELLNKMNENELLDFLRPTLNHQSQKPQRTPEEELQKKKERQKK</sequence>
<dbReference type="EMBL" id="CAJNOR010002531">
    <property type="protein sequence ID" value="CAF1307289.1"/>
    <property type="molecule type" value="Genomic_DNA"/>
</dbReference>
<evidence type="ECO:0000313" key="5">
    <source>
        <dbReference type="Proteomes" id="UP000663852"/>
    </source>
</evidence>
<evidence type="ECO:0000313" key="2">
    <source>
        <dbReference type="EMBL" id="CAF1307289.1"/>
    </source>
</evidence>
<dbReference type="Proteomes" id="UP000663852">
    <property type="component" value="Unassembled WGS sequence"/>
</dbReference>
<dbReference type="AlphaFoldDB" id="A0A815ICU0"/>